<accession>A0ABW4GKB8</accession>
<dbReference type="RefSeq" id="WP_219536106.1">
    <property type="nucleotide sequence ID" value="NZ_JAHKRM010000028.1"/>
</dbReference>
<sequence length="332" mass="35895">MEYRPLGRSGLRVSPVALGTMNFGPETSEADSRVIMDAAVDAGVNLFDTADVYGADANRTIADHDPAKGLTEQIIGRWLADRPGRRDQIVLLSKAYGRMGPGPNDMYLSARHIRRACEASLRRLNTDHLDIFLLHHVDRATGWPEIWEALTDLRQAGKIRYAGTSNFAAWQIVQGQEAARARGLFGLVAEESIYNLMERTAELEILPACRAYGIGVLPYSPLNSGLLGGILAKTRTAARSASSRATTQLDRRRDRIAAYEVLCGELGHPPATVAQAWLCHQPGVTAPVVGARTLAHLRDGLAAAELHLSPSDLAALDAVFPASGPAPEAYAW</sequence>
<keyword evidence="3" id="KW-1185">Reference proteome</keyword>
<evidence type="ECO:0000313" key="3">
    <source>
        <dbReference type="Proteomes" id="UP001597097"/>
    </source>
</evidence>
<dbReference type="Pfam" id="PF00248">
    <property type="entry name" value="Aldo_ket_red"/>
    <property type="match status" value="1"/>
</dbReference>
<dbReference type="EMBL" id="JBHUCM010000038">
    <property type="protein sequence ID" value="MFD1543227.1"/>
    <property type="molecule type" value="Genomic_DNA"/>
</dbReference>
<dbReference type="PANTHER" id="PTHR43364:SF5">
    <property type="entry name" value="REDUCTASE"/>
    <property type="match status" value="1"/>
</dbReference>
<dbReference type="InterPro" id="IPR050523">
    <property type="entry name" value="AKR_Detox_Biosynth"/>
</dbReference>
<reference evidence="3" key="1">
    <citation type="journal article" date="2019" name="Int. J. Syst. Evol. Microbiol.">
        <title>The Global Catalogue of Microorganisms (GCM) 10K type strain sequencing project: providing services to taxonomists for standard genome sequencing and annotation.</title>
        <authorList>
            <consortium name="The Broad Institute Genomics Platform"/>
            <consortium name="The Broad Institute Genome Sequencing Center for Infectious Disease"/>
            <person name="Wu L."/>
            <person name="Ma J."/>
        </authorList>
    </citation>
    <scope>NUCLEOTIDE SEQUENCE [LARGE SCALE GENOMIC DNA]</scope>
    <source>
        <strain evidence="3">CGMCC 1.15399</strain>
    </source>
</reference>
<protein>
    <submittedName>
        <fullName evidence="2">Aldo/keto reductase</fullName>
    </submittedName>
</protein>
<dbReference type="PANTHER" id="PTHR43364">
    <property type="entry name" value="NADH-SPECIFIC METHYLGLYOXAL REDUCTASE-RELATED"/>
    <property type="match status" value="1"/>
</dbReference>
<name>A0ABW4GKB8_9ACTN</name>
<dbReference type="InterPro" id="IPR023210">
    <property type="entry name" value="NADP_OxRdtase_dom"/>
</dbReference>
<organism evidence="2 3">
    <name type="scientific">Nonomuraea guangzhouensis</name>
    <dbReference type="NCBI Taxonomy" id="1291555"/>
    <lineage>
        <taxon>Bacteria</taxon>
        <taxon>Bacillati</taxon>
        <taxon>Actinomycetota</taxon>
        <taxon>Actinomycetes</taxon>
        <taxon>Streptosporangiales</taxon>
        <taxon>Streptosporangiaceae</taxon>
        <taxon>Nonomuraea</taxon>
    </lineage>
</organism>
<evidence type="ECO:0000313" key="2">
    <source>
        <dbReference type="EMBL" id="MFD1543227.1"/>
    </source>
</evidence>
<gene>
    <name evidence="2" type="ORF">ACFSJ0_39695</name>
</gene>
<comment type="caution">
    <text evidence="2">The sequence shown here is derived from an EMBL/GenBank/DDBJ whole genome shotgun (WGS) entry which is preliminary data.</text>
</comment>
<feature type="domain" description="NADP-dependent oxidoreductase" evidence="1">
    <location>
        <begin position="16"/>
        <end position="319"/>
    </location>
</feature>
<evidence type="ECO:0000259" key="1">
    <source>
        <dbReference type="Pfam" id="PF00248"/>
    </source>
</evidence>
<proteinExistence type="predicted"/>
<dbReference type="Proteomes" id="UP001597097">
    <property type="component" value="Unassembled WGS sequence"/>
</dbReference>